<keyword evidence="2" id="KW-0378">Hydrolase</keyword>
<keyword evidence="3" id="KW-1185">Reference proteome</keyword>
<dbReference type="RefSeq" id="WP_306633699.1">
    <property type="nucleotide sequence ID" value="NZ_JAUSXB010000001.1"/>
</dbReference>
<dbReference type="EMBL" id="JAUSXB010000001">
    <property type="protein sequence ID" value="MDQ0672977.1"/>
    <property type="molecule type" value="Genomic_DNA"/>
</dbReference>
<dbReference type="GO" id="GO:0004519">
    <property type="term" value="F:endonuclease activity"/>
    <property type="evidence" value="ECO:0007669"/>
    <property type="project" value="UniProtKB-KW"/>
</dbReference>
<proteinExistence type="predicted"/>
<dbReference type="InterPro" id="IPR029471">
    <property type="entry name" value="HNH_5"/>
</dbReference>
<keyword evidence="2" id="KW-0255">Endonuclease</keyword>
<organism evidence="2 3">
    <name type="scientific">Pseudarthrobacter siccitolerans</name>
    <dbReference type="NCBI Taxonomy" id="861266"/>
    <lineage>
        <taxon>Bacteria</taxon>
        <taxon>Bacillati</taxon>
        <taxon>Actinomycetota</taxon>
        <taxon>Actinomycetes</taxon>
        <taxon>Micrococcales</taxon>
        <taxon>Micrococcaceae</taxon>
        <taxon>Pseudarthrobacter</taxon>
    </lineage>
</organism>
<dbReference type="Pfam" id="PF14279">
    <property type="entry name" value="HNH_5"/>
    <property type="match status" value="1"/>
</dbReference>
<name>A0ABU0PHD7_9MICC</name>
<evidence type="ECO:0000313" key="2">
    <source>
        <dbReference type="EMBL" id="MDQ0672977.1"/>
    </source>
</evidence>
<dbReference type="SMART" id="SM00507">
    <property type="entry name" value="HNHc"/>
    <property type="match status" value="1"/>
</dbReference>
<dbReference type="InterPro" id="IPR003615">
    <property type="entry name" value="HNH_nuc"/>
</dbReference>
<reference evidence="2 3" key="1">
    <citation type="submission" date="2023-07" db="EMBL/GenBank/DDBJ databases">
        <title>Comparative genomics of wheat-associated soil bacteria to identify genetic determinants of phenazine resistance.</title>
        <authorList>
            <person name="Mouncey N."/>
        </authorList>
    </citation>
    <scope>NUCLEOTIDE SEQUENCE [LARGE SCALE GENOMIC DNA]</scope>
    <source>
        <strain evidence="2 3">W1I3</strain>
    </source>
</reference>
<accession>A0ABU0PHD7</accession>
<dbReference type="Proteomes" id="UP001236806">
    <property type="component" value="Unassembled WGS sequence"/>
</dbReference>
<evidence type="ECO:0000259" key="1">
    <source>
        <dbReference type="SMART" id="SM00507"/>
    </source>
</evidence>
<sequence>MKLSEIQRRETTKEERQAIRAEYNAWRRGDILINGWTWKRWRRWAYHNQRGKCYYCRKKKSQAGMQVDHRVAVFYGGPNHVSNFILACQPCNAYKAQHVLLRAKDNQAKQLVKAKVERPHRVDYAPQERAYAAAVHAVLDEQMMNAINRSD</sequence>
<comment type="caution">
    <text evidence="2">The sequence shown here is derived from an EMBL/GenBank/DDBJ whole genome shotgun (WGS) entry which is preliminary data.</text>
</comment>
<keyword evidence="2" id="KW-0540">Nuclease</keyword>
<dbReference type="Gene3D" id="1.10.30.50">
    <property type="match status" value="1"/>
</dbReference>
<gene>
    <name evidence="2" type="ORF">QFZ36_000538</name>
</gene>
<dbReference type="CDD" id="cd00085">
    <property type="entry name" value="HNHc"/>
    <property type="match status" value="1"/>
</dbReference>
<protein>
    <submittedName>
        <fullName evidence="2">5-methylcytosine-specific restriction endonuclease McrA</fullName>
    </submittedName>
</protein>
<feature type="domain" description="HNH nuclease" evidence="1">
    <location>
        <begin position="40"/>
        <end position="93"/>
    </location>
</feature>
<evidence type="ECO:0000313" key="3">
    <source>
        <dbReference type="Proteomes" id="UP001236806"/>
    </source>
</evidence>